<dbReference type="InterPro" id="IPR036458">
    <property type="entry name" value="Na:dicarbo_symporter_sf"/>
</dbReference>
<keyword evidence="5 7" id="KW-1133">Transmembrane helix</keyword>
<dbReference type="GO" id="GO:0005313">
    <property type="term" value="F:L-glutamate transmembrane transporter activity"/>
    <property type="evidence" value="ECO:0007669"/>
    <property type="project" value="TreeGrafter"/>
</dbReference>
<comment type="subcellular location">
    <subcellularLocation>
        <location evidence="1 7">Membrane</location>
        <topology evidence="1 7">Multi-pass membrane protein</topology>
    </subcellularLocation>
</comment>
<reference evidence="10" key="1">
    <citation type="submission" date="2016-06" db="UniProtKB">
        <authorList>
            <consortium name="WormBaseParasite"/>
        </authorList>
    </citation>
    <scope>IDENTIFICATION</scope>
</reference>
<dbReference type="InterPro" id="IPR050746">
    <property type="entry name" value="DAACS"/>
</dbReference>
<reference evidence="8 9" key="2">
    <citation type="submission" date="2018-11" db="EMBL/GenBank/DDBJ databases">
        <authorList>
            <consortium name="Pathogen Informatics"/>
        </authorList>
    </citation>
    <scope>NUCLEOTIDE SEQUENCE [LARGE SCALE GENOMIC DNA]</scope>
</reference>
<evidence type="ECO:0000256" key="6">
    <source>
        <dbReference type="ARBA" id="ARBA00023136"/>
    </source>
</evidence>
<evidence type="ECO:0000256" key="4">
    <source>
        <dbReference type="ARBA" id="ARBA00022692"/>
    </source>
</evidence>
<evidence type="ECO:0000256" key="3">
    <source>
        <dbReference type="ARBA" id="ARBA00022448"/>
    </source>
</evidence>
<feature type="transmembrane region" description="Helical" evidence="7">
    <location>
        <begin position="88"/>
        <end position="107"/>
    </location>
</feature>
<evidence type="ECO:0000313" key="9">
    <source>
        <dbReference type="Proteomes" id="UP000050794"/>
    </source>
</evidence>
<dbReference type="GO" id="GO:0015501">
    <property type="term" value="F:glutamate:sodium symporter activity"/>
    <property type="evidence" value="ECO:0007669"/>
    <property type="project" value="TreeGrafter"/>
</dbReference>
<organism evidence="9 10">
    <name type="scientific">Toxocara canis</name>
    <name type="common">Canine roundworm</name>
    <dbReference type="NCBI Taxonomy" id="6265"/>
    <lineage>
        <taxon>Eukaryota</taxon>
        <taxon>Metazoa</taxon>
        <taxon>Ecdysozoa</taxon>
        <taxon>Nematoda</taxon>
        <taxon>Chromadorea</taxon>
        <taxon>Rhabditida</taxon>
        <taxon>Spirurina</taxon>
        <taxon>Ascaridomorpha</taxon>
        <taxon>Ascaridoidea</taxon>
        <taxon>Toxocaridae</taxon>
        <taxon>Toxocara</taxon>
    </lineage>
</organism>
<dbReference type="Gene3D" id="1.10.3860.10">
    <property type="entry name" value="Sodium:dicarboxylate symporter"/>
    <property type="match status" value="1"/>
</dbReference>
<dbReference type="AlphaFoldDB" id="A0A183V053"/>
<feature type="transmembrane region" description="Helical" evidence="7">
    <location>
        <begin position="127"/>
        <end position="148"/>
    </location>
</feature>
<comment type="similarity">
    <text evidence="2 7">Belongs to the dicarboxylate/amino acid:cation symporter (DAACS) (TC 2.A.23) family.</text>
</comment>
<keyword evidence="3 7" id="KW-0813">Transport</keyword>
<evidence type="ECO:0000256" key="5">
    <source>
        <dbReference type="ARBA" id="ARBA00022989"/>
    </source>
</evidence>
<feature type="transmembrane region" description="Helical" evidence="7">
    <location>
        <begin position="294"/>
        <end position="320"/>
    </location>
</feature>
<dbReference type="PRINTS" id="PR00173">
    <property type="entry name" value="EDTRNSPORT"/>
</dbReference>
<proteinExistence type="inferred from homology"/>
<keyword evidence="6 7" id="KW-0472">Membrane</keyword>
<evidence type="ECO:0000313" key="8">
    <source>
        <dbReference type="EMBL" id="VDM45444.1"/>
    </source>
</evidence>
<feature type="transmembrane region" description="Helical" evidence="7">
    <location>
        <begin position="261"/>
        <end position="282"/>
    </location>
</feature>
<keyword evidence="4 7" id="KW-0812">Transmembrane</keyword>
<dbReference type="InterPro" id="IPR001991">
    <property type="entry name" value="Na-dicarboxylate_symporter"/>
</dbReference>
<protein>
    <recommendedName>
        <fullName evidence="7">Amino acid transporter</fullName>
    </recommendedName>
</protein>
<dbReference type="Proteomes" id="UP000050794">
    <property type="component" value="Unassembled WGS sequence"/>
</dbReference>
<sequence length="353" mass="39049">MEQHFLEEQINLQQSSWCKGQKPLAHQLSCCPAGPGKYIRYNILLKDLLDYSLPFVTVETGDGGILRLQINVKKKFMSNCSGWTKKNILLLLTVASVFIGVAIGFGLKLVPKLGPAGIETISLLGELFIRMLQMTVLPLVTCSVMIGLATLDPRTSKRVIVLSFAYYALTTTIAVITGVALALAIAPGKRTDWHDPNTREGVSNIAPPLSTQDALFDLFRGRVTGMITISTVCGVFLGRMREKGGMLVRILFVVDQITMKLISLIMWYSPVGIACLIAARLLEVVDLWRALSALGSYMATVISGFLIQMFFVQPLIYMLLTRKNPLTFMKGLLQVWVTAFVTSSRFDSTRIFD</sequence>
<keyword evidence="7" id="KW-0769">Symport</keyword>
<dbReference type="PANTHER" id="PTHR11958">
    <property type="entry name" value="SODIUM/DICARBOXYLATE SYMPORTER-RELATED"/>
    <property type="match status" value="1"/>
</dbReference>
<name>A0A183V053_TOXCA</name>
<dbReference type="PANTHER" id="PTHR11958:SF99">
    <property type="entry name" value="SODIUM-DEPENDENT EXCITATORY AMINO ACID TRANSPORTER GLT-6-RELATED"/>
    <property type="match status" value="1"/>
</dbReference>
<evidence type="ECO:0000256" key="2">
    <source>
        <dbReference type="ARBA" id="ARBA00006148"/>
    </source>
</evidence>
<feature type="transmembrane region" description="Helical" evidence="7">
    <location>
        <begin position="223"/>
        <end position="240"/>
    </location>
</feature>
<dbReference type="EMBL" id="UYWY01022079">
    <property type="protein sequence ID" value="VDM45444.1"/>
    <property type="molecule type" value="Genomic_DNA"/>
</dbReference>
<dbReference type="WBParaSite" id="TCNE_0001412301-mRNA-1">
    <property type="protein sequence ID" value="TCNE_0001412301-mRNA-1"/>
    <property type="gene ID" value="TCNE_0001412301"/>
</dbReference>
<evidence type="ECO:0000256" key="1">
    <source>
        <dbReference type="ARBA" id="ARBA00004141"/>
    </source>
</evidence>
<dbReference type="GO" id="GO:0005886">
    <property type="term" value="C:plasma membrane"/>
    <property type="evidence" value="ECO:0007669"/>
    <property type="project" value="TreeGrafter"/>
</dbReference>
<dbReference type="GO" id="GO:0015175">
    <property type="term" value="F:neutral L-amino acid transmembrane transporter activity"/>
    <property type="evidence" value="ECO:0007669"/>
    <property type="project" value="TreeGrafter"/>
</dbReference>
<dbReference type="Pfam" id="PF00375">
    <property type="entry name" value="SDF"/>
    <property type="match status" value="1"/>
</dbReference>
<evidence type="ECO:0000313" key="10">
    <source>
        <dbReference type="WBParaSite" id="TCNE_0001412301-mRNA-1"/>
    </source>
</evidence>
<feature type="transmembrane region" description="Helical" evidence="7">
    <location>
        <begin position="160"/>
        <end position="186"/>
    </location>
</feature>
<dbReference type="SUPFAM" id="SSF118215">
    <property type="entry name" value="Proton glutamate symport protein"/>
    <property type="match status" value="1"/>
</dbReference>
<accession>A0A183V053</accession>
<evidence type="ECO:0000256" key="7">
    <source>
        <dbReference type="RuleBase" id="RU361216"/>
    </source>
</evidence>
<keyword evidence="9" id="KW-1185">Reference proteome</keyword>
<gene>
    <name evidence="8" type="ORF">TCNE_LOCUS14123</name>
</gene>